<dbReference type="Pfam" id="PF00892">
    <property type="entry name" value="EamA"/>
    <property type="match status" value="1"/>
</dbReference>
<evidence type="ECO:0000259" key="7">
    <source>
        <dbReference type="Pfam" id="PF00892"/>
    </source>
</evidence>
<evidence type="ECO:0000256" key="6">
    <source>
        <dbReference type="SAM" id="Phobius"/>
    </source>
</evidence>
<dbReference type="InterPro" id="IPR000620">
    <property type="entry name" value="EamA_dom"/>
</dbReference>
<dbReference type="Proteomes" id="UP000051802">
    <property type="component" value="Unassembled WGS sequence"/>
</dbReference>
<protein>
    <submittedName>
        <fullName evidence="8">Multidrug DMT transporter permease</fullName>
    </submittedName>
</protein>
<gene>
    <name evidence="8" type="ORF">ARC20_10420</name>
</gene>
<proteinExistence type="inferred from homology"/>
<evidence type="ECO:0000256" key="2">
    <source>
        <dbReference type="ARBA" id="ARBA00007362"/>
    </source>
</evidence>
<feature type="transmembrane region" description="Helical" evidence="6">
    <location>
        <begin position="204"/>
        <end position="227"/>
    </location>
</feature>
<evidence type="ECO:0000256" key="4">
    <source>
        <dbReference type="ARBA" id="ARBA00022989"/>
    </source>
</evidence>
<evidence type="ECO:0000256" key="5">
    <source>
        <dbReference type="ARBA" id="ARBA00023136"/>
    </source>
</evidence>
<name>A0A0R0APL2_9GAMM</name>
<feature type="transmembrane region" description="Helical" evidence="6">
    <location>
        <begin position="295"/>
        <end position="313"/>
    </location>
</feature>
<dbReference type="PANTHER" id="PTHR32322:SF2">
    <property type="entry name" value="EAMA DOMAIN-CONTAINING PROTEIN"/>
    <property type="match status" value="1"/>
</dbReference>
<dbReference type="OrthoDB" id="7216522at2"/>
<dbReference type="GO" id="GO:0016020">
    <property type="term" value="C:membrane"/>
    <property type="evidence" value="ECO:0007669"/>
    <property type="project" value="UniProtKB-SubCell"/>
</dbReference>
<comment type="similarity">
    <text evidence="2">Belongs to the EamA transporter family.</text>
</comment>
<feature type="transmembrane region" description="Helical" evidence="6">
    <location>
        <begin position="166"/>
        <end position="183"/>
    </location>
</feature>
<keyword evidence="3 6" id="KW-0812">Transmembrane</keyword>
<dbReference type="SUPFAM" id="SSF103481">
    <property type="entry name" value="Multidrug resistance efflux transporter EmrE"/>
    <property type="match status" value="1"/>
</dbReference>
<organism evidence="8 9">
    <name type="scientific">Stenotrophomonas panacihumi</name>
    <dbReference type="NCBI Taxonomy" id="676599"/>
    <lineage>
        <taxon>Bacteria</taxon>
        <taxon>Pseudomonadati</taxon>
        <taxon>Pseudomonadota</taxon>
        <taxon>Gammaproteobacteria</taxon>
        <taxon>Lysobacterales</taxon>
        <taxon>Lysobacteraceae</taxon>
        <taxon>Stenotrophomonas</taxon>
    </lineage>
</organism>
<feature type="transmembrane region" description="Helical" evidence="6">
    <location>
        <begin position="233"/>
        <end position="254"/>
    </location>
</feature>
<dbReference type="EMBL" id="LLXU01000078">
    <property type="protein sequence ID" value="KRG42983.1"/>
    <property type="molecule type" value="Genomic_DNA"/>
</dbReference>
<feature type="transmembrane region" description="Helical" evidence="6">
    <location>
        <begin position="133"/>
        <end position="154"/>
    </location>
</feature>
<feature type="transmembrane region" description="Helical" evidence="6">
    <location>
        <begin position="261"/>
        <end position="283"/>
    </location>
</feature>
<dbReference type="RefSeq" id="WP_057646630.1">
    <property type="nucleotide sequence ID" value="NZ_LLXU01000078.1"/>
</dbReference>
<feature type="transmembrane region" description="Helical" evidence="6">
    <location>
        <begin position="12"/>
        <end position="35"/>
    </location>
</feature>
<accession>A0A0R0APL2</accession>
<reference evidence="8 9" key="1">
    <citation type="submission" date="2015-10" db="EMBL/GenBank/DDBJ databases">
        <title>Genome sequencing and analysis of members of genus Stenotrophomonas.</title>
        <authorList>
            <person name="Patil P.P."/>
            <person name="Midha S."/>
            <person name="Patil P.B."/>
        </authorList>
    </citation>
    <scope>NUCLEOTIDE SEQUENCE [LARGE SCALE GENOMIC DNA]</scope>
    <source>
        <strain evidence="8 9">JCM 16536</strain>
    </source>
</reference>
<comment type="caution">
    <text evidence="8">The sequence shown here is derived from an EMBL/GenBank/DDBJ whole genome shotgun (WGS) entry which is preliminary data.</text>
</comment>
<dbReference type="PANTHER" id="PTHR32322">
    <property type="entry name" value="INNER MEMBRANE TRANSPORTER"/>
    <property type="match status" value="1"/>
</dbReference>
<feature type="domain" description="EamA" evidence="7">
    <location>
        <begin position="168"/>
        <end position="307"/>
    </location>
</feature>
<feature type="transmembrane region" description="Helical" evidence="6">
    <location>
        <begin position="47"/>
        <end position="65"/>
    </location>
</feature>
<keyword evidence="9" id="KW-1185">Reference proteome</keyword>
<sequence length="320" mass="33678">MHDTPPARPAHPLAAGITSGVIAGALWGLVFLAPQLLRDFTPLQMSISRYLAYGLIALLVLAPRWRRAIAPMHAADWWTLARLSMLGNLLYYVLLGAAVQWAGGAAASLIIGLLPVSVTLVGSRAAGALRLSALAWPLALCVLGVGLVGAQALAGGHDDTHDLPTRLAGLACAFGALLSWTAYSVGNARWLSRRPEISSQDGSLLTGVVTGALALLGAAPAFIGGVAHAPADWMRFWGIAVVIALFASVIGNALWNRSSRLLPLTLVGQMIVFETVFALLYGFLWEQRWPSVLEALAIACLLAGVYGCTAAHIDRRAKPA</sequence>
<evidence type="ECO:0000256" key="1">
    <source>
        <dbReference type="ARBA" id="ARBA00004141"/>
    </source>
</evidence>
<keyword evidence="4 6" id="KW-1133">Transmembrane helix</keyword>
<evidence type="ECO:0000313" key="8">
    <source>
        <dbReference type="EMBL" id="KRG42983.1"/>
    </source>
</evidence>
<dbReference type="InterPro" id="IPR037185">
    <property type="entry name" value="EmrE-like"/>
</dbReference>
<evidence type="ECO:0000313" key="9">
    <source>
        <dbReference type="Proteomes" id="UP000051802"/>
    </source>
</evidence>
<dbReference type="STRING" id="676599.ARC20_10420"/>
<keyword evidence="5 6" id="KW-0472">Membrane</keyword>
<comment type="subcellular location">
    <subcellularLocation>
        <location evidence="1">Membrane</location>
        <topology evidence="1">Multi-pass membrane protein</topology>
    </subcellularLocation>
</comment>
<evidence type="ECO:0000256" key="3">
    <source>
        <dbReference type="ARBA" id="ARBA00022692"/>
    </source>
</evidence>
<dbReference type="InterPro" id="IPR050638">
    <property type="entry name" value="AA-Vitamin_Transporters"/>
</dbReference>
<dbReference type="AlphaFoldDB" id="A0A0R0APL2"/>